<evidence type="ECO:0000313" key="2">
    <source>
        <dbReference type="Proteomes" id="UP000004079"/>
    </source>
</evidence>
<sequence length="104" mass="12173">MNCAVLSLSAWRFVPFQHICTLSSFCHVSLQVFHEVESSCLLLSLLCKYCCLFLTLRCETKEKKKIRKIEFVFQFQAFCNATPVIMHCHLTQTAWLFESEYPLI</sequence>
<organism evidence="1 2">
    <name type="scientific">Segatella oris F0302</name>
    <dbReference type="NCBI Taxonomy" id="649760"/>
    <lineage>
        <taxon>Bacteria</taxon>
        <taxon>Pseudomonadati</taxon>
        <taxon>Bacteroidota</taxon>
        <taxon>Bacteroidia</taxon>
        <taxon>Bacteroidales</taxon>
        <taxon>Prevotellaceae</taxon>
        <taxon>Segatella</taxon>
    </lineage>
</organism>
<accession>D1QQG8</accession>
<gene>
    <name evidence="1" type="ORF">HMPREF0971_01216</name>
</gene>
<reference evidence="1 2" key="1">
    <citation type="submission" date="2009-11" db="EMBL/GenBank/DDBJ databases">
        <authorList>
            <person name="Weinstock G."/>
            <person name="Sodergren E."/>
            <person name="Clifton S."/>
            <person name="Fulton L."/>
            <person name="Fulton B."/>
            <person name="Courtney L."/>
            <person name="Fronick C."/>
            <person name="Harrison M."/>
            <person name="Strong C."/>
            <person name="Farmer C."/>
            <person name="Delahaunty K."/>
            <person name="Markovic C."/>
            <person name="Hall O."/>
            <person name="Minx P."/>
            <person name="Tomlinson C."/>
            <person name="Mitreva M."/>
            <person name="Nelson J."/>
            <person name="Hou S."/>
            <person name="Wollam A."/>
            <person name="Pepin K.H."/>
            <person name="Johnson M."/>
            <person name="Bhonagiri V."/>
            <person name="Nash W.E."/>
            <person name="Warren W."/>
            <person name="Chinwalla A."/>
            <person name="Mardis E.R."/>
            <person name="Wilson R.K."/>
        </authorList>
    </citation>
    <scope>NUCLEOTIDE SEQUENCE [LARGE SCALE GENOMIC DNA]</scope>
    <source>
        <strain evidence="1 2">F0302</strain>
    </source>
</reference>
<dbReference type="STRING" id="649760.HMPREF0971_01216"/>
<name>D1QQG8_9BACT</name>
<proteinExistence type="predicted"/>
<dbReference type="EMBL" id="ACUZ02000023">
    <property type="protein sequence ID" value="EFB32373.1"/>
    <property type="molecule type" value="Genomic_DNA"/>
</dbReference>
<protein>
    <submittedName>
        <fullName evidence="1">Uncharacterized protein</fullName>
    </submittedName>
</protein>
<dbReference type="AlphaFoldDB" id="D1QQG8"/>
<evidence type="ECO:0000313" key="1">
    <source>
        <dbReference type="EMBL" id="EFB32373.1"/>
    </source>
</evidence>
<dbReference type="Proteomes" id="UP000004079">
    <property type="component" value="Unassembled WGS sequence"/>
</dbReference>
<comment type="caution">
    <text evidence="1">The sequence shown here is derived from an EMBL/GenBank/DDBJ whole genome shotgun (WGS) entry which is preliminary data.</text>
</comment>
<dbReference type="HOGENOM" id="CLU_2247601_0_0_10"/>